<feature type="chain" id="PRO_5037512644" description="DUF5689 domain-containing protein" evidence="1">
    <location>
        <begin position="24"/>
        <end position="291"/>
    </location>
</feature>
<protein>
    <recommendedName>
        <fullName evidence="4">DUF5689 domain-containing protein</fullName>
    </recommendedName>
</protein>
<keyword evidence="3" id="KW-1185">Reference proteome</keyword>
<keyword evidence="1" id="KW-0732">Signal</keyword>
<evidence type="ECO:0008006" key="4">
    <source>
        <dbReference type="Google" id="ProtNLM"/>
    </source>
</evidence>
<gene>
    <name evidence="2" type="ORF">GTQ34_13125</name>
</gene>
<accession>A0A964WYI6</accession>
<reference evidence="2" key="1">
    <citation type="submission" date="2020-01" db="EMBL/GenBank/DDBJ databases">
        <title>Muricauda ochracea sp. nov., isolated from a tidal flat of Garorim bay in Korea.</title>
        <authorList>
            <person name="Kim D."/>
            <person name="Yoo Y."/>
            <person name="Kim J.-J."/>
        </authorList>
    </citation>
    <scope>NUCLEOTIDE SEQUENCE</scope>
    <source>
        <strain evidence="2">JGD-17</strain>
    </source>
</reference>
<dbReference type="EMBL" id="JAAABI010000005">
    <property type="protein sequence ID" value="NAY92858.1"/>
    <property type="molecule type" value="Genomic_DNA"/>
</dbReference>
<dbReference type="AlphaFoldDB" id="A0A964WYI6"/>
<sequence length="291" mass="30795">MKKIKIYLILAMGLAFTISCTEADEIVDQVQETVSRGLVLRTVASLGDDFSISDTESVWGRTLEVQDIEGGALLSEIDIYVSFSDTTIEEGDPDLSTDEGLIGTVSASSFSPGPFGFPRGDISFTYAEAIAASGVDFDDIDGGDVFNFRLEATLTDGRVFTNNAAGTVANGSFFSSPFAYTSPVVCPPTKPTAGTWSVEMQDSFGDGWNNASLDITVDGETTSYTFETGGSASFTFDVSTDAEVLGIMFTSGDFDEEVTAQITSANGNVVLDLQPSPAAGVELLDYCLDNL</sequence>
<evidence type="ECO:0000313" key="2">
    <source>
        <dbReference type="EMBL" id="NAY92858.1"/>
    </source>
</evidence>
<name>A0A964WYI6_9FLAO</name>
<evidence type="ECO:0000313" key="3">
    <source>
        <dbReference type="Proteomes" id="UP000667650"/>
    </source>
</evidence>
<proteinExistence type="predicted"/>
<feature type="signal peptide" evidence="1">
    <location>
        <begin position="1"/>
        <end position="23"/>
    </location>
</feature>
<dbReference type="RefSeq" id="WP_166524279.1">
    <property type="nucleotide sequence ID" value="NZ_JAAABI010000005.1"/>
</dbReference>
<comment type="caution">
    <text evidence="2">The sequence shown here is derived from an EMBL/GenBank/DDBJ whole genome shotgun (WGS) entry which is preliminary data.</text>
</comment>
<organism evidence="2 3">
    <name type="scientific">Flagellimonas ochracea</name>
    <dbReference type="NCBI Taxonomy" id="2696472"/>
    <lineage>
        <taxon>Bacteria</taxon>
        <taxon>Pseudomonadati</taxon>
        <taxon>Bacteroidota</taxon>
        <taxon>Flavobacteriia</taxon>
        <taxon>Flavobacteriales</taxon>
        <taxon>Flavobacteriaceae</taxon>
        <taxon>Flagellimonas</taxon>
    </lineage>
</organism>
<dbReference type="PROSITE" id="PS51257">
    <property type="entry name" value="PROKAR_LIPOPROTEIN"/>
    <property type="match status" value="1"/>
</dbReference>
<dbReference type="Proteomes" id="UP000667650">
    <property type="component" value="Unassembled WGS sequence"/>
</dbReference>
<evidence type="ECO:0000256" key="1">
    <source>
        <dbReference type="SAM" id="SignalP"/>
    </source>
</evidence>